<accession>A0AA36HEQ4</accession>
<dbReference type="AlphaFoldDB" id="A0AA36HEQ4"/>
<gene>
    <name evidence="1" type="ORF">CYNAS_LOCUS21221</name>
</gene>
<organism evidence="1 2">
    <name type="scientific">Cylicocyclus nassatus</name>
    <name type="common">Nematode worm</name>
    <dbReference type="NCBI Taxonomy" id="53992"/>
    <lineage>
        <taxon>Eukaryota</taxon>
        <taxon>Metazoa</taxon>
        <taxon>Ecdysozoa</taxon>
        <taxon>Nematoda</taxon>
        <taxon>Chromadorea</taxon>
        <taxon>Rhabditida</taxon>
        <taxon>Rhabditina</taxon>
        <taxon>Rhabditomorpha</taxon>
        <taxon>Strongyloidea</taxon>
        <taxon>Strongylidae</taxon>
        <taxon>Cylicocyclus</taxon>
    </lineage>
</organism>
<protein>
    <submittedName>
        <fullName evidence="1">Uncharacterized protein</fullName>
    </submittedName>
</protein>
<keyword evidence="2" id="KW-1185">Reference proteome</keyword>
<sequence length="203" mass="22997">MKSVEQYYVKKQSCDTFVVLYKLGESASELDLGSEAKRTDLGRFPTPVGAFMLEVAYRTQMAKERVFSPPEGHESPNQMSSVVLATVRKFSILLERSRKKHTSLSRNLKMTVEILFSRKLVLERDEQLNEMSNKLRDAELKCNRPRTTCLVPPCISLLNELVAINDAQEADLSATKKTLRALQRENGFTVPQVNTGVNDDRTQ</sequence>
<dbReference type="InterPro" id="IPR036570">
    <property type="entry name" value="HORMA_dom_sf"/>
</dbReference>
<reference evidence="1" key="1">
    <citation type="submission" date="2023-07" db="EMBL/GenBank/DDBJ databases">
        <authorList>
            <consortium name="CYATHOMIX"/>
        </authorList>
    </citation>
    <scope>NUCLEOTIDE SEQUENCE</scope>
    <source>
        <strain evidence="1">N/A</strain>
    </source>
</reference>
<comment type="caution">
    <text evidence="1">The sequence shown here is derived from an EMBL/GenBank/DDBJ whole genome shotgun (WGS) entry which is preliminary data.</text>
</comment>
<proteinExistence type="predicted"/>
<dbReference type="EMBL" id="CATQJL010000326">
    <property type="protein sequence ID" value="CAJ0609238.1"/>
    <property type="molecule type" value="Genomic_DNA"/>
</dbReference>
<name>A0AA36HEQ4_CYLNA</name>
<dbReference type="Gene3D" id="3.30.900.10">
    <property type="entry name" value="HORMA domain"/>
    <property type="match status" value="1"/>
</dbReference>
<evidence type="ECO:0000313" key="2">
    <source>
        <dbReference type="Proteomes" id="UP001176961"/>
    </source>
</evidence>
<evidence type="ECO:0000313" key="1">
    <source>
        <dbReference type="EMBL" id="CAJ0609238.1"/>
    </source>
</evidence>
<dbReference type="Proteomes" id="UP001176961">
    <property type="component" value="Unassembled WGS sequence"/>
</dbReference>